<dbReference type="PANTHER" id="PTHR31793:SF27">
    <property type="entry name" value="NOVEL THIOESTERASE SUPERFAMILY DOMAIN AND SAPOSIN A-TYPE DOMAIN CONTAINING PROTEIN (0610012H03RIK)"/>
    <property type="match status" value="1"/>
</dbReference>
<proteinExistence type="inferred from homology"/>
<dbReference type="SUPFAM" id="SSF54637">
    <property type="entry name" value="Thioesterase/thiol ester dehydrase-isomerase"/>
    <property type="match status" value="1"/>
</dbReference>
<dbReference type="GO" id="GO:0047617">
    <property type="term" value="F:fatty acyl-CoA hydrolase activity"/>
    <property type="evidence" value="ECO:0007669"/>
    <property type="project" value="TreeGrafter"/>
</dbReference>
<dbReference type="EMBL" id="CP036274">
    <property type="protein sequence ID" value="QDU27259.1"/>
    <property type="molecule type" value="Genomic_DNA"/>
</dbReference>
<dbReference type="Gene3D" id="3.10.129.10">
    <property type="entry name" value="Hotdog Thioesterase"/>
    <property type="match status" value="1"/>
</dbReference>
<dbReference type="KEGG" id="aagg:ETAA8_23460"/>
<dbReference type="CDD" id="cd00586">
    <property type="entry name" value="4HBT"/>
    <property type="match status" value="1"/>
</dbReference>
<accession>A0A517YAJ7</accession>
<sequence length="165" mass="18298">MNAGADRDDRKLPLGQLATSELLKGFPVVIDWPVQWGDQDALGHVNNTVYFRWCESARVAYLQRLGLAAWLNPTVLGPILAQIECNYKRQLHFPDSVLIGTRITRLGKTSLSMEHAIVSNAQNAIVAESSSVIVVFNYQTQRPALIPNEVRTAIEGLEGRMLADN</sequence>
<evidence type="ECO:0000256" key="2">
    <source>
        <dbReference type="ARBA" id="ARBA00022801"/>
    </source>
</evidence>
<keyword evidence="2 3" id="KW-0378">Hydrolase</keyword>
<protein>
    <submittedName>
        <fullName evidence="3">Long-chain acyl-CoA thioesterase FadM</fullName>
        <ecNumber evidence="3">3.1.2.-</ecNumber>
    </submittedName>
</protein>
<dbReference type="Proteomes" id="UP000315017">
    <property type="component" value="Chromosome"/>
</dbReference>
<name>A0A517YAJ7_9BACT</name>
<dbReference type="OrthoDB" id="9799036at2"/>
<dbReference type="PANTHER" id="PTHR31793">
    <property type="entry name" value="4-HYDROXYBENZOYL-COA THIOESTERASE FAMILY MEMBER"/>
    <property type="match status" value="1"/>
</dbReference>
<comment type="similarity">
    <text evidence="1">Belongs to the 4-hydroxybenzoyl-CoA thioesterase family.</text>
</comment>
<evidence type="ECO:0000256" key="1">
    <source>
        <dbReference type="ARBA" id="ARBA00005953"/>
    </source>
</evidence>
<keyword evidence="4" id="KW-1185">Reference proteome</keyword>
<dbReference type="EC" id="3.1.2.-" evidence="3"/>
<reference evidence="3 4" key="1">
    <citation type="submission" date="2019-02" db="EMBL/GenBank/DDBJ databases">
        <title>Deep-cultivation of Planctomycetes and their phenomic and genomic characterization uncovers novel biology.</title>
        <authorList>
            <person name="Wiegand S."/>
            <person name="Jogler M."/>
            <person name="Boedeker C."/>
            <person name="Pinto D."/>
            <person name="Vollmers J."/>
            <person name="Rivas-Marin E."/>
            <person name="Kohn T."/>
            <person name="Peeters S.H."/>
            <person name="Heuer A."/>
            <person name="Rast P."/>
            <person name="Oberbeckmann S."/>
            <person name="Bunk B."/>
            <person name="Jeske O."/>
            <person name="Meyerdierks A."/>
            <person name="Storesund J.E."/>
            <person name="Kallscheuer N."/>
            <person name="Luecker S."/>
            <person name="Lage O.M."/>
            <person name="Pohl T."/>
            <person name="Merkel B.J."/>
            <person name="Hornburger P."/>
            <person name="Mueller R.-W."/>
            <person name="Bruemmer F."/>
            <person name="Labrenz M."/>
            <person name="Spormann A.M."/>
            <person name="Op den Camp H."/>
            <person name="Overmann J."/>
            <person name="Amann R."/>
            <person name="Jetten M.S.M."/>
            <person name="Mascher T."/>
            <person name="Medema M.H."/>
            <person name="Devos D.P."/>
            <person name="Kaster A.-K."/>
            <person name="Ovreas L."/>
            <person name="Rohde M."/>
            <person name="Galperin M.Y."/>
            <person name="Jogler C."/>
        </authorList>
    </citation>
    <scope>NUCLEOTIDE SEQUENCE [LARGE SCALE GENOMIC DNA]</scope>
    <source>
        <strain evidence="3 4">ETA_A8</strain>
    </source>
</reference>
<dbReference type="InterPro" id="IPR029069">
    <property type="entry name" value="HotDog_dom_sf"/>
</dbReference>
<evidence type="ECO:0000313" key="4">
    <source>
        <dbReference type="Proteomes" id="UP000315017"/>
    </source>
</evidence>
<dbReference type="RefSeq" id="WP_145088112.1">
    <property type="nucleotide sequence ID" value="NZ_CP036274.1"/>
</dbReference>
<dbReference type="AlphaFoldDB" id="A0A517YAJ7"/>
<dbReference type="InterPro" id="IPR050563">
    <property type="entry name" value="4-hydroxybenzoyl-CoA_TE"/>
</dbReference>
<organism evidence="3 4">
    <name type="scientific">Anatilimnocola aggregata</name>
    <dbReference type="NCBI Taxonomy" id="2528021"/>
    <lineage>
        <taxon>Bacteria</taxon>
        <taxon>Pseudomonadati</taxon>
        <taxon>Planctomycetota</taxon>
        <taxon>Planctomycetia</taxon>
        <taxon>Pirellulales</taxon>
        <taxon>Pirellulaceae</taxon>
        <taxon>Anatilimnocola</taxon>
    </lineage>
</organism>
<gene>
    <name evidence="3" type="primary">fadM</name>
    <name evidence="3" type="ORF">ETAA8_23460</name>
</gene>
<evidence type="ECO:0000313" key="3">
    <source>
        <dbReference type="EMBL" id="QDU27259.1"/>
    </source>
</evidence>
<dbReference type="Pfam" id="PF13279">
    <property type="entry name" value="4HBT_2"/>
    <property type="match status" value="1"/>
</dbReference>